<dbReference type="SMART" id="SM00325">
    <property type="entry name" value="RhoGEF"/>
    <property type="match status" value="1"/>
</dbReference>
<dbReference type="InterPro" id="IPR011993">
    <property type="entry name" value="PH-like_dom_sf"/>
</dbReference>
<keyword evidence="6" id="KW-0862">Zinc</keyword>
<feature type="domain" description="FYVE-type" evidence="12">
    <location>
        <begin position="469"/>
        <end position="524"/>
    </location>
</feature>
<organism evidence="15">
    <name type="scientific">Onchocerca flexuosa</name>
    <dbReference type="NCBI Taxonomy" id="387005"/>
    <lineage>
        <taxon>Eukaryota</taxon>
        <taxon>Metazoa</taxon>
        <taxon>Ecdysozoa</taxon>
        <taxon>Nematoda</taxon>
        <taxon>Chromadorea</taxon>
        <taxon>Rhabditida</taxon>
        <taxon>Spirurina</taxon>
        <taxon>Spiruromorpha</taxon>
        <taxon>Filarioidea</taxon>
        <taxon>Onchocercidae</taxon>
        <taxon>Onchocerca</taxon>
    </lineage>
</organism>
<reference evidence="13 14" key="2">
    <citation type="submission" date="2018-11" db="EMBL/GenBank/DDBJ databases">
        <authorList>
            <consortium name="Pathogen Informatics"/>
        </authorList>
    </citation>
    <scope>NUCLEOTIDE SEQUENCE [LARGE SCALE GENOMIC DNA]</scope>
</reference>
<dbReference type="InterPro" id="IPR051092">
    <property type="entry name" value="FYVE_RhoGEF_PH"/>
</dbReference>
<dbReference type="Proteomes" id="UP000267606">
    <property type="component" value="Unassembled WGS sequence"/>
</dbReference>
<evidence type="ECO:0000313" key="15">
    <source>
        <dbReference type="WBParaSite" id="OFLC_0000326601-mRNA-1"/>
    </source>
</evidence>
<feature type="domain" description="RING-type" evidence="11">
    <location>
        <begin position="475"/>
        <end position="519"/>
    </location>
</feature>
<dbReference type="PROSITE" id="PS50003">
    <property type="entry name" value="PH_DOMAIN"/>
    <property type="match status" value="2"/>
</dbReference>
<keyword evidence="14" id="KW-1185">Reference proteome</keyword>
<evidence type="ECO:0000259" key="10">
    <source>
        <dbReference type="PROSITE" id="PS50010"/>
    </source>
</evidence>
<keyword evidence="4" id="KW-0479">Metal-binding</keyword>
<dbReference type="InterPro" id="IPR001841">
    <property type="entry name" value="Znf_RING"/>
</dbReference>
<dbReference type="WBParaSite" id="OFLC_0000326601-mRNA-1">
    <property type="protein sequence ID" value="OFLC_0000326601-mRNA-1"/>
    <property type="gene ID" value="OFLC_0000326601"/>
</dbReference>
<evidence type="ECO:0000256" key="2">
    <source>
        <dbReference type="ARBA" id="ARBA00022490"/>
    </source>
</evidence>
<dbReference type="SUPFAM" id="SSF57903">
    <property type="entry name" value="FYVE/PHD zinc finger"/>
    <property type="match status" value="1"/>
</dbReference>
<keyword evidence="5 8" id="KW-0863">Zinc-finger</keyword>
<evidence type="ECO:0000256" key="6">
    <source>
        <dbReference type="ARBA" id="ARBA00022833"/>
    </source>
</evidence>
<dbReference type="CDD" id="cd00065">
    <property type="entry name" value="FYVE_like_SF"/>
    <property type="match status" value="1"/>
</dbReference>
<dbReference type="SMART" id="SM00064">
    <property type="entry name" value="FYVE"/>
    <property type="match status" value="1"/>
</dbReference>
<feature type="domain" description="DH" evidence="10">
    <location>
        <begin position="91"/>
        <end position="275"/>
    </location>
</feature>
<dbReference type="PROSITE" id="PS50010">
    <property type="entry name" value="DH_2"/>
    <property type="match status" value="1"/>
</dbReference>
<dbReference type="SMART" id="SM00233">
    <property type="entry name" value="PH"/>
    <property type="match status" value="2"/>
</dbReference>
<dbReference type="InterPro" id="IPR001849">
    <property type="entry name" value="PH_domain"/>
</dbReference>
<evidence type="ECO:0000256" key="3">
    <source>
        <dbReference type="ARBA" id="ARBA00022658"/>
    </source>
</evidence>
<proteinExistence type="predicted"/>
<dbReference type="AlphaFoldDB" id="A0A183H705"/>
<evidence type="ECO:0000259" key="9">
    <source>
        <dbReference type="PROSITE" id="PS50003"/>
    </source>
</evidence>
<dbReference type="Gene3D" id="2.30.29.30">
    <property type="entry name" value="Pleckstrin-homology domain (PH domain)/Phosphotyrosine-binding domain (PTB)"/>
    <property type="match status" value="2"/>
</dbReference>
<evidence type="ECO:0000256" key="5">
    <source>
        <dbReference type="ARBA" id="ARBA00022771"/>
    </source>
</evidence>
<sequence length="649" mass="74623">MYINGVKQESKSKFRAFMEYKGPDGGFRVKLRDTSGDDLSEEEADDMSDEIITDTQSQISEIPDTQSVMISGGSLNRVPAMKEKIKKRTEKAWLAAKELVDSEQRYVDKLRLLDETFRKKVDEEKILERDRITQLFANISSLHQFHNTHLLPALMESSRDWHTTHRISGVLRKRAPFLKMYSEYTNNYKRATKVFDECLRKKRRFAQIVHEIETKPECENLPLVSHLICPVQRVMRYQLLLQEYKKHLDPSDDDYDDTEAALELVLDAASHANEMMRKLDRYKNVLEVQEQLGNAVSLVSPGRELIRKGKVLKILSSSEKTEERYLFLFNDLLLLASERTLPGFAKLKVRAIFDATLAQICEGDNLERENSFYVRGSDSPNGPSRCVELMTENSKEKSSWIDAVWNVISESLSRKKSFSPPVSFILGNILDLLAFLKIDGKHSIDMIMANLLIRQPKIFLQIASLASSRSENRCCAKCDTEFSFISKGIACTHCSHRFCKKCFGKLRNEDKNMRVCDICLRQREYSQTKESQVRTRTNPLSLGAKEGEILQASNVKFRGPLNKLLKRYFVVRKDFCLYSYASDNAESALAMLPLPGCEVKMSNERHTFTIKHMQRQYMICVESEDAQIKWMAVLDLASNAVLRDKINSS</sequence>
<dbReference type="Gene3D" id="3.30.40.10">
    <property type="entry name" value="Zinc/RING finger domain, C3HC4 (zinc finger)"/>
    <property type="match status" value="1"/>
</dbReference>
<dbReference type="PROSITE" id="PS50178">
    <property type="entry name" value="ZF_FYVE"/>
    <property type="match status" value="1"/>
</dbReference>
<dbReference type="InterPro" id="IPR000306">
    <property type="entry name" value="Znf_FYVE"/>
</dbReference>
<dbReference type="SUPFAM" id="SSF48065">
    <property type="entry name" value="DBL homology domain (DH-domain)"/>
    <property type="match status" value="1"/>
</dbReference>
<feature type="domain" description="PH" evidence="9">
    <location>
        <begin position="542"/>
        <end position="639"/>
    </location>
</feature>
<evidence type="ECO:0000313" key="13">
    <source>
        <dbReference type="EMBL" id="VDO35876.1"/>
    </source>
</evidence>
<protein>
    <submittedName>
        <fullName evidence="15">RhoGEF domain protein</fullName>
    </submittedName>
</protein>
<dbReference type="GO" id="GO:0005085">
    <property type="term" value="F:guanyl-nucleotide exchange factor activity"/>
    <property type="evidence" value="ECO:0007669"/>
    <property type="project" value="UniProtKB-KW"/>
</dbReference>
<dbReference type="PROSITE" id="PS50089">
    <property type="entry name" value="ZF_RING_2"/>
    <property type="match status" value="1"/>
</dbReference>
<reference evidence="15" key="1">
    <citation type="submission" date="2016-06" db="UniProtKB">
        <authorList>
            <consortium name="WormBaseParasite"/>
        </authorList>
    </citation>
    <scope>IDENTIFICATION</scope>
</reference>
<dbReference type="EMBL" id="UZAJ01002131">
    <property type="protein sequence ID" value="VDO35876.1"/>
    <property type="molecule type" value="Genomic_DNA"/>
</dbReference>
<dbReference type="CDD" id="cd00160">
    <property type="entry name" value="RhoGEF"/>
    <property type="match status" value="1"/>
</dbReference>
<evidence type="ECO:0000256" key="4">
    <source>
        <dbReference type="ARBA" id="ARBA00022723"/>
    </source>
</evidence>
<dbReference type="Pfam" id="PF00169">
    <property type="entry name" value="PH"/>
    <property type="match status" value="2"/>
</dbReference>
<comment type="subcellular location">
    <subcellularLocation>
        <location evidence="1">Cytoplasm</location>
        <location evidence="1">Cytoskeleton</location>
    </subcellularLocation>
</comment>
<evidence type="ECO:0000259" key="11">
    <source>
        <dbReference type="PROSITE" id="PS50089"/>
    </source>
</evidence>
<gene>
    <name evidence="13" type="ORF">OFLC_LOCUS3267</name>
</gene>
<dbReference type="Gene3D" id="1.20.900.10">
    <property type="entry name" value="Dbl homology (DH) domain"/>
    <property type="match status" value="1"/>
</dbReference>
<dbReference type="InterPro" id="IPR017455">
    <property type="entry name" value="Znf_FYVE-rel"/>
</dbReference>
<dbReference type="GO" id="GO:0046847">
    <property type="term" value="P:filopodium assembly"/>
    <property type="evidence" value="ECO:0007669"/>
    <property type="project" value="TreeGrafter"/>
</dbReference>
<evidence type="ECO:0000256" key="7">
    <source>
        <dbReference type="ARBA" id="ARBA00023212"/>
    </source>
</evidence>
<dbReference type="PANTHER" id="PTHR12673:SF241">
    <property type="entry name" value="DH DOMAIN-CONTAINING PROTEIN"/>
    <property type="match status" value="1"/>
</dbReference>
<dbReference type="InterPro" id="IPR011011">
    <property type="entry name" value="Znf_FYVE_PHD"/>
</dbReference>
<evidence type="ECO:0000256" key="8">
    <source>
        <dbReference type="PROSITE-ProRule" id="PRU00175"/>
    </source>
</evidence>
<evidence type="ECO:0000256" key="1">
    <source>
        <dbReference type="ARBA" id="ARBA00004245"/>
    </source>
</evidence>
<keyword evidence="3" id="KW-0344">Guanine-nucleotide releasing factor</keyword>
<dbReference type="GO" id="GO:0008270">
    <property type="term" value="F:zinc ion binding"/>
    <property type="evidence" value="ECO:0007669"/>
    <property type="project" value="UniProtKB-KW"/>
</dbReference>
<dbReference type="STRING" id="387005.A0A183H705"/>
<dbReference type="PANTHER" id="PTHR12673">
    <property type="entry name" value="FACIOGENITAL DYSPLASIA PROTEIN"/>
    <property type="match status" value="1"/>
</dbReference>
<dbReference type="GO" id="GO:0005856">
    <property type="term" value="C:cytoskeleton"/>
    <property type="evidence" value="ECO:0007669"/>
    <property type="project" value="UniProtKB-SubCell"/>
</dbReference>
<accession>A0A183H705</accession>
<evidence type="ECO:0000259" key="12">
    <source>
        <dbReference type="PROSITE" id="PS50178"/>
    </source>
</evidence>
<keyword evidence="2" id="KW-0963">Cytoplasm</keyword>
<feature type="domain" description="PH" evidence="9">
    <location>
        <begin position="304"/>
        <end position="409"/>
    </location>
</feature>
<dbReference type="InterPro" id="IPR000219">
    <property type="entry name" value="DH_dom"/>
</dbReference>
<evidence type="ECO:0000313" key="14">
    <source>
        <dbReference type="Proteomes" id="UP000267606"/>
    </source>
</evidence>
<dbReference type="Pfam" id="PF00621">
    <property type="entry name" value="RhoGEF"/>
    <property type="match status" value="1"/>
</dbReference>
<dbReference type="GO" id="GO:0007010">
    <property type="term" value="P:cytoskeleton organization"/>
    <property type="evidence" value="ECO:0007669"/>
    <property type="project" value="TreeGrafter"/>
</dbReference>
<dbReference type="GO" id="GO:0005737">
    <property type="term" value="C:cytoplasm"/>
    <property type="evidence" value="ECO:0007669"/>
    <property type="project" value="TreeGrafter"/>
</dbReference>
<dbReference type="SUPFAM" id="SSF50729">
    <property type="entry name" value="PH domain-like"/>
    <property type="match status" value="2"/>
</dbReference>
<dbReference type="InterPro" id="IPR035899">
    <property type="entry name" value="DBL_dom_sf"/>
</dbReference>
<keyword evidence="7" id="KW-0206">Cytoskeleton</keyword>
<name>A0A183H705_9BILA</name>
<dbReference type="InterPro" id="IPR013083">
    <property type="entry name" value="Znf_RING/FYVE/PHD"/>
</dbReference>